<dbReference type="Pfam" id="PF09307">
    <property type="entry name" value="MHC2-interact"/>
    <property type="match status" value="1"/>
</dbReference>
<keyword evidence="2" id="KW-0964">Secreted</keyword>
<evidence type="ECO:0000256" key="7">
    <source>
        <dbReference type="SAM" id="Phobius"/>
    </source>
</evidence>
<evidence type="ECO:0000313" key="10">
    <source>
        <dbReference type="RefSeq" id="XP_033782826.1"/>
    </source>
</evidence>
<feature type="domain" description="Thyroglobulin type-1" evidence="8">
    <location>
        <begin position="212"/>
        <end position="274"/>
    </location>
</feature>
<dbReference type="PIRSF" id="PIRSF001992">
    <property type="entry name" value="CD74_antigen"/>
    <property type="match status" value="1"/>
</dbReference>
<evidence type="ECO:0000256" key="3">
    <source>
        <dbReference type="ARBA" id="ARBA00023157"/>
    </source>
</evidence>
<dbReference type="PRINTS" id="PR01990">
    <property type="entry name" value="CD74ANTIGEN"/>
</dbReference>
<dbReference type="GO" id="GO:0006886">
    <property type="term" value="P:intracellular protein transport"/>
    <property type="evidence" value="ECO:0007669"/>
    <property type="project" value="InterPro"/>
</dbReference>
<name>A0A6P8Q716_GEOSA</name>
<dbReference type="InterPro" id="IPR052001">
    <property type="entry name" value="MHC-II_Gamma/Thyroglobulin"/>
</dbReference>
<dbReference type="Gene3D" id="1.10.870.10">
    <property type="entry name" value="MHC class II-associated invariant chain, trimerisation domain"/>
    <property type="match status" value="1"/>
</dbReference>
<dbReference type="GO" id="GO:0035718">
    <property type="term" value="F:macrophage migration inhibitory factor binding"/>
    <property type="evidence" value="ECO:0007669"/>
    <property type="project" value="InterPro"/>
</dbReference>
<dbReference type="GO" id="GO:0060907">
    <property type="term" value="P:positive regulation of macrophage cytokine production"/>
    <property type="evidence" value="ECO:0007669"/>
    <property type="project" value="TreeGrafter"/>
</dbReference>
<accession>A0A6P8Q716</accession>
<evidence type="ECO:0000259" key="8">
    <source>
        <dbReference type="PROSITE" id="PS51162"/>
    </source>
</evidence>
<evidence type="ECO:0000313" key="9">
    <source>
        <dbReference type="Proteomes" id="UP000515159"/>
    </source>
</evidence>
<dbReference type="SMART" id="SM00211">
    <property type="entry name" value="TY"/>
    <property type="match status" value="1"/>
</dbReference>
<dbReference type="InterPro" id="IPR000716">
    <property type="entry name" value="Thyroglobulin_1"/>
</dbReference>
<comment type="caution">
    <text evidence="6">Lacks conserved residue(s) required for the propagation of feature annotation.</text>
</comment>
<dbReference type="InterPro" id="IPR036613">
    <property type="entry name" value="MHCII_invariant_trimer_sf"/>
</dbReference>
<evidence type="ECO:0000256" key="2">
    <source>
        <dbReference type="ARBA" id="ARBA00022525"/>
    </source>
</evidence>
<keyword evidence="7" id="KW-0812">Transmembrane</keyword>
<dbReference type="Gene3D" id="4.10.800.10">
    <property type="entry name" value="Thyroglobulin type-1"/>
    <property type="match status" value="1"/>
</dbReference>
<feature type="disulfide bond" evidence="5">
    <location>
        <begin position="215"/>
        <end position="235"/>
    </location>
</feature>
<dbReference type="GO" id="GO:0042289">
    <property type="term" value="F:MHC class II protein binding"/>
    <property type="evidence" value="ECO:0007669"/>
    <property type="project" value="InterPro"/>
</dbReference>
<dbReference type="Pfam" id="PF00086">
    <property type="entry name" value="Thyroglobulin_1"/>
    <property type="match status" value="1"/>
</dbReference>
<keyword evidence="7" id="KW-0472">Membrane</keyword>
<dbReference type="GO" id="GO:0016020">
    <property type="term" value="C:membrane"/>
    <property type="evidence" value="ECO:0007669"/>
    <property type="project" value="InterPro"/>
</dbReference>
<dbReference type="GO" id="GO:1902166">
    <property type="term" value="P:negative regulation of intrinsic apoptotic signaling pathway in response to DNA damage by p53 class mediator"/>
    <property type="evidence" value="ECO:0007669"/>
    <property type="project" value="TreeGrafter"/>
</dbReference>
<dbReference type="InParanoid" id="A0A6P8Q716"/>
<dbReference type="GO" id="GO:0005737">
    <property type="term" value="C:cytoplasm"/>
    <property type="evidence" value="ECO:0007669"/>
    <property type="project" value="TreeGrafter"/>
</dbReference>
<dbReference type="FunCoup" id="A0A6P8Q716">
    <property type="interactions" value="247"/>
</dbReference>
<dbReference type="Pfam" id="PF08831">
    <property type="entry name" value="MHCassoc_trimer"/>
    <property type="match status" value="1"/>
</dbReference>
<evidence type="ECO:0000256" key="4">
    <source>
        <dbReference type="ARBA" id="ARBA00023180"/>
    </source>
</evidence>
<protein>
    <submittedName>
        <fullName evidence="10">HLA class II histocompatibility antigen gamma chain</fullName>
    </submittedName>
</protein>
<dbReference type="GO" id="GO:0004896">
    <property type="term" value="F:cytokine receptor activity"/>
    <property type="evidence" value="ECO:0007669"/>
    <property type="project" value="TreeGrafter"/>
</dbReference>
<dbReference type="GO" id="GO:0019882">
    <property type="term" value="P:antigen processing and presentation"/>
    <property type="evidence" value="ECO:0007669"/>
    <property type="project" value="InterPro"/>
</dbReference>
<feature type="transmembrane region" description="Helical" evidence="7">
    <location>
        <begin position="35"/>
        <end position="58"/>
    </location>
</feature>
<dbReference type="GO" id="GO:0001961">
    <property type="term" value="P:positive regulation of cytokine-mediated signaling pathway"/>
    <property type="evidence" value="ECO:0007669"/>
    <property type="project" value="TreeGrafter"/>
</dbReference>
<dbReference type="PROSITE" id="PS51162">
    <property type="entry name" value="THYROGLOBULIN_1_2"/>
    <property type="match status" value="1"/>
</dbReference>
<dbReference type="CTD" id="972"/>
<evidence type="ECO:0000256" key="1">
    <source>
        <dbReference type="ARBA" id="ARBA00004613"/>
    </source>
</evidence>
<dbReference type="GO" id="GO:0043518">
    <property type="term" value="P:negative regulation of DNA damage response, signal transduction by p53 class mediator"/>
    <property type="evidence" value="ECO:0007669"/>
    <property type="project" value="TreeGrafter"/>
</dbReference>
<dbReference type="AlphaFoldDB" id="A0A6P8Q716"/>
<dbReference type="OrthoDB" id="406800at2759"/>
<reference evidence="10" key="1">
    <citation type="submission" date="2025-08" db="UniProtKB">
        <authorList>
            <consortium name="RefSeq"/>
        </authorList>
    </citation>
    <scope>IDENTIFICATION</scope>
</reference>
<dbReference type="InterPro" id="IPR022339">
    <property type="entry name" value="MHC_II-assoc_invar_chain"/>
</dbReference>
<feature type="disulfide bond" evidence="5">
    <location>
        <begin position="255"/>
        <end position="274"/>
    </location>
</feature>
<dbReference type="InterPro" id="IPR036857">
    <property type="entry name" value="Thyroglobulin_1_sf"/>
</dbReference>
<dbReference type="GO" id="GO:0002286">
    <property type="term" value="P:T cell activation involved in immune response"/>
    <property type="evidence" value="ECO:0007669"/>
    <property type="project" value="TreeGrafter"/>
</dbReference>
<keyword evidence="4" id="KW-0325">Glycoprotein</keyword>
<dbReference type="GO" id="GO:0009986">
    <property type="term" value="C:cell surface"/>
    <property type="evidence" value="ECO:0007669"/>
    <property type="project" value="TreeGrafter"/>
</dbReference>
<evidence type="ECO:0000256" key="6">
    <source>
        <dbReference type="PROSITE-ProRule" id="PRU00500"/>
    </source>
</evidence>
<comment type="subcellular location">
    <subcellularLocation>
        <location evidence="1">Secreted</location>
    </subcellularLocation>
</comment>
<dbReference type="RefSeq" id="XP_033782826.1">
    <property type="nucleotide sequence ID" value="XM_033926935.1"/>
</dbReference>
<keyword evidence="3 5" id="KW-1015">Disulfide bond</keyword>
<dbReference type="Proteomes" id="UP000515159">
    <property type="component" value="Chromosome 18"/>
</dbReference>
<dbReference type="InterPro" id="IPR011988">
    <property type="entry name" value="MHC_II-assoc_invariant_trimer"/>
</dbReference>
<dbReference type="GO" id="GO:0070206">
    <property type="term" value="P:protein trimerization"/>
    <property type="evidence" value="ECO:0007669"/>
    <property type="project" value="InterPro"/>
</dbReference>
<dbReference type="InterPro" id="IPR015386">
    <property type="entry name" value="MHC_II-assoc_invar/CLIP_MHC-bd"/>
</dbReference>
<dbReference type="CDD" id="cd00191">
    <property type="entry name" value="TY"/>
    <property type="match status" value="1"/>
</dbReference>
<dbReference type="SUPFAM" id="SSF48305">
    <property type="entry name" value="Class II MHC-associated invariant chain ectoplasmic trimerization domain"/>
    <property type="match status" value="1"/>
</dbReference>
<dbReference type="GO" id="GO:0002830">
    <property type="term" value="P:positive regulation of type 2 immune response"/>
    <property type="evidence" value="ECO:0007669"/>
    <property type="project" value="TreeGrafter"/>
</dbReference>
<keyword evidence="9" id="KW-1185">Reference proteome</keyword>
<dbReference type="GO" id="GO:0070374">
    <property type="term" value="P:positive regulation of ERK1 and ERK2 cascade"/>
    <property type="evidence" value="ECO:0007669"/>
    <property type="project" value="TreeGrafter"/>
</dbReference>
<dbReference type="PROSITE" id="PS00484">
    <property type="entry name" value="THYROGLOBULIN_1_1"/>
    <property type="match status" value="1"/>
</dbReference>
<dbReference type="GeneID" id="117351544"/>
<proteinExistence type="predicted"/>
<sequence length="324" mass="36378">MAEDRQDLLPNQGIPSETVLGLGAGQQRGSWKRGALYSGISIFVALLIAGQAVTVYFLTQQQGQINKLSLVSKQLQLESLQRKLPNGPSSHVKQMRMAMMSMPLLAKAYVDSPNKPKRTNLTALENTAKKSTKMEDHVKYMIAKENPLMPIPDFNKSLLENLEDLKKGMTARDWKEFESWSHKWLLFNLVQNANKNGTDKNLRHDVTEAPIMSKCQLEARQTSEKHYPGTFIPQCEPNGDYLLMQCWRSTGLCWCVFKNGTEIPETRTRAKLDCSSIQDPEGSSLGEEPFVPSGSLAIERMEYPLLLQKADKFEDVNAASHSSS</sequence>
<organism evidence="9 10">
    <name type="scientific">Geotrypetes seraphini</name>
    <name type="common">Gaboon caecilian</name>
    <name type="synonym">Caecilia seraphini</name>
    <dbReference type="NCBI Taxonomy" id="260995"/>
    <lineage>
        <taxon>Eukaryota</taxon>
        <taxon>Metazoa</taxon>
        <taxon>Chordata</taxon>
        <taxon>Craniata</taxon>
        <taxon>Vertebrata</taxon>
        <taxon>Euteleostomi</taxon>
        <taxon>Amphibia</taxon>
        <taxon>Gymnophiona</taxon>
        <taxon>Geotrypetes</taxon>
    </lineage>
</organism>
<keyword evidence="7" id="KW-1133">Transmembrane helix</keyword>
<feature type="disulfide bond" evidence="5 6">
    <location>
        <begin position="246"/>
        <end position="253"/>
    </location>
</feature>
<dbReference type="PANTHER" id="PTHR14093">
    <property type="entry name" value="HLA CLASS II GAMMA CHAIN"/>
    <property type="match status" value="1"/>
</dbReference>
<dbReference type="KEGG" id="gsh:117351544"/>
<gene>
    <name evidence="10" type="primary">CD74</name>
</gene>
<dbReference type="PANTHER" id="PTHR14093:SF17">
    <property type="entry name" value="HLA CLASS II HISTOCOMPATIBILITY ANTIGEN GAMMA CHAIN"/>
    <property type="match status" value="1"/>
</dbReference>
<dbReference type="SUPFAM" id="SSF57610">
    <property type="entry name" value="Thyroglobulin type-1 domain"/>
    <property type="match status" value="1"/>
</dbReference>
<dbReference type="InterPro" id="IPR043530">
    <property type="entry name" value="CD74_antigen"/>
</dbReference>
<evidence type="ECO:0000256" key="5">
    <source>
        <dbReference type="PIRSR" id="PIRSR001992-1"/>
    </source>
</evidence>
<dbReference type="GO" id="GO:0005576">
    <property type="term" value="C:extracellular region"/>
    <property type="evidence" value="ECO:0007669"/>
    <property type="project" value="UniProtKB-SubCell"/>
</dbReference>